<dbReference type="InterPro" id="IPR010430">
    <property type="entry name" value="DUF1028"/>
</dbReference>
<dbReference type="EMBL" id="PZJJ01000011">
    <property type="protein sequence ID" value="PTL39020.1"/>
    <property type="molecule type" value="Genomic_DNA"/>
</dbReference>
<evidence type="ECO:0000313" key="2">
    <source>
        <dbReference type="EMBL" id="PTL39020.1"/>
    </source>
</evidence>
<proteinExistence type="predicted"/>
<dbReference type="PANTHER" id="PTHR39328:SF1">
    <property type="entry name" value="BLL2871 PROTEIN"/>
    <property type="match status" value="1"/>
</dbReference>
<comment type="caution">
    <text evidence="2">The sequence shown here is derived from an EMBL/GenBank/DDBJ whole genome shotgun (WGS) entry which is preliminary data.</text>
</comment>
<feature type="domain" description="Putative peptidoglycan binding" evidence="1">
    <location>
        <begin position="214"/>
        <end position="286"/>
    </location>
</feature>
<reference evidence="2 3" key="1">
    <citation type="submission" date="2018-03" db="EMBL/GenBank/DDBJ databases">
        <title>Alkalicoccus saliphilus sp. nov., isolated from a mineral pool.</title>
        <authorList>
            <person name="Zhao B."/>
        </authorList>
    </citation>
    <scope>NUCLEOTIDE SEQUENCE [LARGE SCALE GENOMIC DNA]</scope>
    <source>
        <strain evidence="2 3">6AG</strain>
    </source>
</reference>
<protein>
    <submittedName>
        <fullName evidence="2">Fimbrial assembly protein FimA</fullName>
    </submittedName>
</protein>
<evidence type="ECO:0000313" key="3">
    <source>
        <dbReference type="Proteomes" id="UP000240509"/>
    </source>
</evidence>
<dbReference type="PANTHER" id="PTHR39328">
    <property type="entry name" value="BLL2871 PROTEIN"/>
    <property type="match status" value="1"/>
</dbReference>
<evidence type="ECO:0000259" key="1">
    <source>
        <dbReference type="Pfam" id="PF08823"/>
    </source>
</evidence>
<dbReference type="Gene3D" id="3.60.20.10">
    <property type="entry name" value="Glutamine Phosphoribosylpyrophosphate, subunit 1, domain 1"/>
    <property type="match status" value="1"/>
</dbReference>
<name>A0A2T4U6J7_9BACI</name>
<dbReference type="OrthoDB" id="9790012at2"/>
<dbReference type="SUPFAM" id="SSF56235">
    <property type="entry name" value="N-terminal nucleophile aminohydrolases (Ntn hydrolases)"/>
    <property type="match status" value="1"/>
</dbReference>
<gene>
    <name evidence="2" type="ORF">C6Y45_08560</name>
</gene>
<keyword evidence="3" id="KW-1185">Reference proteome</keyword>
<dbReference type="InterPro" id="IPR029055">
    <property type="entry name" value="Ntn_hydrolases_N"/>
</dbReference>
<dbReference type="Pfam" id="PF06267">
    <property type="entry name" value="DUF1028"/>
    <property type="match status" value="1"/>
</dbReference>
<dbReference type="AlphaFoldDB" id="A0A2T4U6J7"/>
<dbReference type="Pfam" id="PF08823">
    <property type="entry name" value="PG_binding_2"/>
    <property type="match status" value="1"/>
</dbReference>
<dbReference type="RefSeq" id="WP_107584820.1">
    <property type="nucleotide sequence ID" value="NZ_PZJJ01000011.1"/>
</dbReference>
<organism evidence="2 3">
    <name type="scientific">Alkalicoccus saliphilus</name>
    <dbReference type="NCBI Taxonomy" id="200989"/>
    <lineage>
        <taxon>Bacteria</taxon>
        <taxon>Bacillati</taxon>
        <taxon>Bacillota</taxon>
        <taxon>Bacilli</taxon>
        <taxon>Bacillales</taxon>
        <taxon>Bacillaceae</taxon>
        <taxon>Alkalicoccus</taxon>
    </lineage>
</organism>
<dbReference type="InterPro" id="IPR014927">
    <property type="entry name" value="PG-bd_2"/>
</dbReference>
<sequence>MKKLQAKVATFSIVGCDPDSGELGIAVQSKFLGSGAVVPWAEAGTGAVATQSFANTAFGPEGLALLKEGFSPEEIAAKLIENDEDRELRQFAIMDASGRCAAYTGSECYEWAGDRQGSFCSAQGNILVSSHTVDAMVDTFEQESGTLAEKLLSALEAGQEAGGDARGKQSASLFVVQDKGGYGGYNDRKYDLRVDDHKEPVKELKRLFELHRLYFSKSEEKELLHLSGEVQNEVEEFLMENHLLDEKQGEYNESMKEALRRYFMRENFEERWQEGPYLDPAVLTFMRKQ</sequence>
<dbReference type="Proteomes" id="UP000240509">
    <property type="component" value="Unassembled WGS sequence"/>
</dbReference>
<accession>A0A2T4U6J7</accession>